<dbReference type="AlphaFoldDB" id="A0A5J4ZDP7"/>
<reference evidence="5 6" key="1">
    <citation type="submission" date="2019-09" db="EMBL/GenBank/DDBJ databases">
        <title>A chromosome-level genome assembly of the Chinese tupelo Nyssa sinensis.</title>
        <authorList>
            <person name="Yang X."/>
            <person name="Kang M."/>
            <person name="Yang Y."/>
            <person name="Xiong H."/>
            <person name="Wang M."/>
            <person name="Zhang Z."/>
            <person name="Wang Z."/>
            <person name="Wu H."/>
            <person name="Ma T."/>
            <person name="Liu J."/>
            <person name="Xi Z."/>
        </authorList>
    </citation>
    <scope>NUCLEOTIDE SEQUENCE [LARGE SCALE GENOMIC DNA]</scope>
    <source>
        <strain evidence="5">J267</strain>
        <tissue evidence="5">Leaf</tissue>
    </source>
</reference>
<dbReference type="PROSITE" id="PS51011">
    <property type="entry name" value="ARID"/>
    <property type="match status" value="1"/>
</dbReference>
<feature type="domain" description="ELM2" evidence="4">
    <location>
        <begin position="360"/>
        <end position="405"/>
    </location>
</feature>
<dbReference type="Proteomes" id="UP000325577">
    <property type="component" value="Linkage Group LG9"/>
</dbReference>
<evidence type="ECO:0000256" key="2">
    <source>
        <dbReference type="SAM" id="MobiDB-lite"/>
    </source>
</evidence>
<accession>A0A5J4ZDP7</accession>
<dbReference type="InterPro" id="IPR001005">
    <property type="entry name" value="SANT/Myb"/>
</dbReference>
<dbReference type="SMART" id="SM00501">
    <property type="entry name" value="BRIGHT"/>
    <property type="match status" value="1"/>
</dbReference>
<dbReference type="InterPro" id="IPR001606">
    <property type="entry name" value="ARID_dom"/>
</dbReference>
<dbReference type="PROSITE" id="PS51156">
    <property type="entry name" value="ELM2"/>
    <property type="match status" value="1"/>
</dbReference>
<keyword evidence="6" id="KW-1185">Reference proteome</keyword>
<feature type="domain" description="ARID" evidence="3">
    <location>
        <begin position="45"/>
        <end position="138"/>
    </location>
</feature>
<dbReference type="CDD" id="cd00167">
    <property type="entry name" value="SANT"/>
    <property type="match status" value="1"/>
</dbReference>
<evidence type="ECO:0008006" key="7">
    <source>
        <dbReference type="Google" id="ProtNLM"/>
    </source>
</evidence>
<proteinExistence type="predicted"/>
<dbReference type="PANTHER" id="PTHR46410:SF1">
    <property type="entry name" value="AT-RICH INTERACTIVE DOMAIN-CONTAINING PROTEIN 1"/>
    <property type="match status" value="1"/>
</dbReference>
<dbReference type="EMBL" id="CM018052">
    <property type="protein sequence ID" value="KAA8516069.1"/>
    <property type="molecule type" value="Genomic_DNA"/>
</dbReference>
<dbReference type="CDD" id="cd16100">
    <property type="entry name" value="ARID"/>
    <property type="match status" value="1"/>
</dbReference>
<dbReference type="Pfam" id="PF01388">
    <property type="entry name" value="ARID"/>
    <property type="match status" value="1"/>
</dbReference>
<evidence type="ECO:0000259" key="4">
    <source>
        <dbReference type="PROSITE" id="PS51156"/>
    </source>
</evidence>
<name>A0A5J4ZDP7_9ASTE</name>
<feature type="region of interest" description="Disordered" evidence="2">
    <location>
        <begin position="520"/>
        <end position="551"/>
    </location>
</feature>
<evidence type="ECO:0000256" key="1">
    <source>
        <dbReference type="ARBA" id="ARBA00023242"/>
    </source>
</evidence>
<dbReference type="GO" id="GO:0003677">
    <property type="term" value="F:DNA binding"/>
    <property type="evidence" value="ECO:0007669"/>
    <property type="project" value="InterPro"/>
</dbReference>
<dbReference type="SMART" id="SM01189">
    <property type="entry name" value="ELM2"/>
    <property type="match status" value="1"/>
</dbReference>
<dbReference type="OrthoDB" id="1938591at2759"/>
<dbReference type="Gene3D" id="1.10.150.60">
    <property type="entry name" value="ARID DNA-binding domain"/>
    <property type="match status" value="1"/>
</dbReference>
<evidence type="ECO:0000313" key="6">
    <source>
        <dbReference type="Proteomes" id="UP000325577"/>
    </source>
</evidence>
<evidence type="ECO:0000259" key="3">
    <source>
        <dbReference type="PROSITE" id="PS51011"/>
    </source>
</evidence>
<sequence>MAGWSRVSDGHALDCFKALQKFQTNDFLFDLELGSKGSVEGGEQDSLRFLFDQFLTAFVKGICGSECFRPLPPMLGDGQSVDLFKLFLVVREKGGYDTVSKNCLWDSVAEESGLGSEVASAVKVIYMKYLDTLDRWLQKIIKDTQGGSRDSGADLGCFLMELESELKGFLSEVSDKKKKDGEYPHLDSEKSQLNSADARKLCNGDKVRSFVESNGGNKDVDAKKNVNEEEDIIILDLGVVKEELSSRKRKRGCHSGMLHWVVNVAKNPCDPEVVSLPERSKWKSYGSEQLWKQVLLAREAMFLQRNADSSDEQSIWQKQKMHPFMARACSESPCSDTQSDSDCSTADSVIGLFIDNHKRKRIAVGPLFQAKVPEWSGETYESEAKWLGTQVWPLEDGEQKRYLIERDPIGKGRQDSCGCQFPGSIECVRFHVAEKRMKVKLELGSAFHRWKFDKMGEEVSLSWRKEEEKKFQAIIRSNPPSMEKCFWDEIFQSFPSKSREDLVSYYFNVFLLQRRGYQNRSTTSNIDSDDDDESDLGSLTNGFGHEAAKSTGSILRTPKKTHLNFR</sequence>
<dbReference type="PANTHER" id="PTHR46410">
    <property type="entry name" value="AT-RICH INTERACTIVE DOMAIN-CONTAINING PROTEIN 2"/>
    <property type="match status" value="1"/>
</dbReference>
<dbReference type="InterPro" id="IPR000949">
    <property type="entry name" value="ELM2_dom"/>
</dbReference>
<gene>
    <name evidence="5" type="ORF">F0562_019248</name>
</gene>
<protein>
    <recommendedName>
        <fullName evidence="7">ARID domain-containing protein</fullName>
    </recommendedName>
</protein>
<evidence type="ECO:0000313" key="5">
    <source>
        <dbReference type="EMBL" id="KAA8516069.1"/>
    </source>
</evidence>
<dbReference type="SUPFAM" id="SSF46774">
    <property type="entry name" value="ARID-like"/>
    <property type="match status" value="1"/>
</dbReference>
<keyword evidence="1" id="KW-0539">Nucleus</keyword>
<dbReference type="InterPro" id="IPR036431">
    <property type="entry name" value="ARID_dom_sf"/>
</dbReference>
<dbReference type="SMART" id="SM01014">
    <property type="entry name" value="ARID"/>
    <property type="match status" value="1"/>
</dbReference>
<organism evidence="5 6">
    <name type="scientific">Nyssa sinensis</name>
    <dbReference type="NCBI Taxonomy" id="561372"/>
    <lineage>
        <taxon>Eukaryota</taxon>
        <taxon>Viridiplantae</taxon>
        <taxon>Streptophyta</taxon>
        <taxon>Embryophyta</taxon>
        <taxon>Tracheophyta</taxon>
        <taxon>Spermatophyta</taxon>
        <taxon>Magnoliopsida</taxon>
        <taxon>eudicotyledons</taxon>
        <taxon>Gunneridae</taxon>
        <taxon>Pentapetalae</taxon>
        <taxon>asterids</taxon>
        <taxon>Cornales</taxon>
        <taxon>Nyssaceae</taxon>
        <taxon>Nyssa</taxon>
    </lineage>
</organism>